<feature type="repeat" description="Solcar" evidence="10">
    <location>
        <begin position="214"/>
        <end position="317"/>
    </location>
</feature>
<dbReference type="AlphaFoldDB" id="A0A8H6VG20"/>
<comment type="similarity">
    <text evidence="2 11">Belongs to the mitochondrial carrier (TC 2.A.29) family.</text>
</comment>
<dbReference type="InterPro" id="IPR018108">
    <property type="entry name" value="MCP_transmembrane"/>
</dbReference>
<evidence type="ECO:0000256" key="11">
    <source>
        <dbReference type="RuleBase" id="RU000488"/>
    </source>
</evidence>
<evidence type="ECO:0000313" key="12">
    <source>
        <dbReference type="EMBL" id="KAF7185615.1"/>
    </source>
</evidence>
<dbReference type="OrthoDB" id="193856at2759"/>
<dbReference type="GO" id="GO:0022857">
    <property type="term" value="F:transmembrane transporter activity"/>
    <property type="evidence" value="ECO:0007669"/>
    <property type="project" value="TreeGrafter"/>
</dbReference>
<evidence type="ECO:0000256" key="8">
    <source>
        <dbReference type="ARBA" id="ARBA00023128"/>
    </source>
</evidence>
<keyword evidence="3 11" id="KW-0813">Transport</keyword>
<keyword evidence="4 10" id="KW-0812">Transmembrane</keyword>
<evidence type="ECO:0000256" key="7">
    <source>
        <dbReference type="ARBA" id="ARBA00022989"/>
    </source>
</evidence>
<evidence type="ECO:0000256" key="1">
    <source>
        <dbReference type="ARBA" id="ARBA00004225"/>
    </source>
</evidence>
<gene>
    <name evidence="12" type="ORF">HII31_13112</name>
</gene>
<evidence type="ECO:0000256" key="5">
    <source>
        <dbReference type="ARBA" id="ARBA00022737"/>
    </source>
</evidence>
<evidence type="ECO:0000256" key="2">
    <source>
        <dbReference type="ARBA" id="ARBA00006375"/>
    </source>
</evidence>
<reference evidence="12" key="1">
    <citation type="submission" date="2020-04" db="EMBL/GenBank/DDBJ databases">
        <title>Draft genome resource of the tomato pathogen Pseudocercospora fuligena.</title>
        <authorList>
            <person name="Zaccaron A."/>
        </authorList>
    </citation>
    <scope>NUCLEOTIDE SEQUENCE</scope>
    <source>
        <strain evidence="12">PF001</strain>
    </source>
</reference>
<dbReference type="PROSITE" id="PS50920">
    <property type="entry name" value="SOLCAR"/>
    <property type="match status" value="2"/>
</dbReference>
<evidence type="ECO:0000313" key="13">
    <source>
        <dbReference type="Proteomes" id="UP000660729"/>
    </source>
</evidence>
<keyword evidence="6" id="KW-0999">Mitochondrion inner membrane</keyword>
<dbReference type="Proteomes" id="UP000660729">
    <property type="component" value="Unassembled WGS sequence"/>
</dbReference>
<protein>
    <submittedName>
        <fullName evidence="12">Solute carrier family 25 member 45</fullName>
    </submittedName>
</protein>
<name>A0A8H6VG20_9PEZI</name>
<evidence type="ECO:0000256" key="3">
    <source>
        <dbReference type="ARBA" id="ARBA00022448"/>
    </source>
</evidence>
<evidence type="ECO:0000256" key="10">
    <source>
        <dbReference type="PROSITE-ProRule" id="PRU00282"/>
    </source>
</evidence>
<feature type="repeat" description="Solcar" evidence="10">
    <location>
        <begin position="121"/>
        <end position="204"/>
    </location>
</feature>
<evidence type="ECO:0000256" key="4">
    <source>
        <dbReference type="ARBA" id="ARBA00022692"/>
    </source>
</evidence>
<dbReference type="Pfam" id="PF00153">
    <property type="entry name" value="Mito_carr"/>
    <property type="match status" value="3"/>
</dbReference>
<keyword evidence="7" id="KW-1133">Transmembrane helix</keyword>
<sequence length="322" mass="34434">MSADFWAGYVSGAIGILVGNPLDIIKTKLQAGSAKKSPEITINPGTQSQTSAQRWTSFARGAAAPILGYGALNGNPSPSSNPHASQTDQSSAILFVTYNRSLSLLQTGSLSTLPQDLPSHPPAWSIWTAGALGGLATFIISAPTELVKCRAQISNPPRSSWQITQELFKTSGIRGLYTGGTITSLRDSIGYGFYFYSYELTKRSWTSPSDSESTQAFKVLMCGGLAGVVTWASIFPLDVIKTRVQIWDLSTAKTGETEGLLGSSEALAKRPSTLAIARSAYQAEGIPVFFRGLGVCSARAFIVNAVQWAVYEWMMKVLTKAT</sequence>
<dbReference type="SUPFAM" id="SSF103506">
    <property type="entry name" value="Mitochondrial carrier"/>
    <property type="match status" value="1"/>
</dbReference>
<comment type="caution">
    <text evidence="12">The sequence shown here is derived from an EMBL/GenBank/DDBJ whole genome shotgun (WGS) entry which is preliminary data.</text>
</comment>
<organism evidence="12 13">
    <name type="scientific">Pseudocercospora fuligena</name>
    <dbReference type="NCBI Taxonomy" id="685502"/>
    <lineage>
        <taxon>Eukaryota</taxon>
        <taxon>Fungi</taxon>
        <taxon>Dikarya</taxon>
        <taxon>Ascomycota</taxon>
        <taxon>Pezizomycotina</taxon>
        <taxon>Dothideomycetes</taxon>
        <taxon>Dothideomycetidae</taxon>
        <taxon>Mycosphaerellales</taxon>
        <taxon>Mycosphaerellaceae</taxon>
        <taxon>Pseudocercospora</taxon>
    </lineage>
</organism>
<dbReference type="InterPro" id="IPR050567">
    <property type="entry name" value="Mitochondrial_Carrier"/>
</dbReference>
<dbReference type="GO" id="GO:0031966">
    <property type="term" value="C:mitochondrial membrane"/>
    <property type="evidence" value="ECO:0007669"/>
    <property type="project" value="UniProtKB-SubCell"/>
</dbReference>
<comment type="subcellular location">
    <subcellularLocation>
        <location evidence="1">Mitochondrion membrane</location>
        <topology evidence="1">Multi-pass membrane protein</topology>
    </subcellularLocation>
</comment>
<proteinExistence type="inferred from homology"/>
<keyword evidence="8" id="KW-0496">Mitochondrion</keyword>
<keyword evidence="13" id="KW-1185">Reference proteome</keyword>
<keyword evidence="9 10" id="KW-0472">Membrane</keyword>
<dbReference type="PANTHER" id="PTHR45624:SF10">
    <property type="entry name" value="SLC (SOLUTE CARRIER) HOMOLOG"/>
    <property type="match status" value="1"/>
</dbReference>
<evidence type="ECO:0000256" key="6">
    <source>
        <dbReference type="ARBA" id="ARBA00022792"/>
    </source>
</evidence>
<accession>A0A8H6VG20</accession>
<dbReference type="Gene3D" id="1.50.40.10">
    <property type="entry name" value="Mitochondrial carrier domain"/>
    <property type="match status" value="1"/>
</dbReference>
<keyword evidence="5" id="KW-0677">Repeat</keyword>
<dbReference type="EMBL" id="JABCIY010000316">
    <property type="protein sequence ID" value="KAF7185615.1"/>
    <property type="molecule type" value="Genomic_DNA"/>
</dbReference>
<dbReference type="InterPro" id="IPR023395">
    <property type="entry name" value="MCP_dom_sf"/>
</dbReference>
<evidence type="ECO:0000256" key="9">
    <source>
        <dbReference type="ARBA" id="ARBA00023136"/>
    </source>
</evidence>
<dbReference type="PANTHER" id="PTHR45624">
    <property type="entry name" value="MITOCHONDRIAL BASIC AMINO ACIDS TRANSPORTER-RELATED"/>
    <property type="match status" value="1"/>
</dbReference>